<organism evidence="2 3">
    <name type="scientific">Setaria viridis</name>
    <name type="common">Green bristlegrass</name>
    <name type="synonym">Setaria italica subsp. viridis</name>
    <dbReference type="NCBI Taxonomy" id="4556"/>
    <lineage>
        <taxon>Eukaryota</taxon>
        <taxon>Viridiplantae</taxon>
        <taxon>Streptophyta</taxon>
        <taxon>Embryophyta</taxon>
        <taxon>Tracheophyta</taxon>
        <taxon>Spermatophyta</taxon>
        <taxon>Magnoliopsida</taxon>
        <taxon>Liliopsida</taxon>
        <taxon>Poales</taxon>
        <taxon>Poaceae</taxon>
        <taxon>PACMAD clade</taxon>
        <taxon>Panicoideae</taxon>
        <taxon>Panicodae</taxon>
        <taxon>Paniceae</taxon>
        <taxon>Cenchrinae</taxon>
        <taxon>Setaria</taxon>
    </lineage>
</organism>
<protein>
    <submittedName>
        <fullName evidence="2">Uncharacterized protein</fullName>
    </submittedName>
</protein>
<evidence type="ECO:0000313" key="3">
    <source>
        <dbReference type="Proteomes" id="UP000298652"/>
    </source>
</evidence>
<dbReference type="Proteomes" id="UP000298652">
    <property type="component" value="Chromosome 8"/>
</dbReference>
<gene>
    <name evidence="2" type="ORF">SEVIR_8G100000v2</name>
</gene>
<dbReference type="AlphaFoldDB" id="A0A4V6D2X1"/>
<accession>A0A4V6D2X1</accession>
<dbReference type="EMBL" id="CM016559">
    <property type="protein sequence ID" value="TKW00296.1"/>
    <property type="molecule type" value="Genomic_DNA"/>
</dbReference>
<feature type="compositionally biased region" description="Low complexity" evidence="1">
    <location>
        <begin position="105"/>
        <end position="124"/>
    </location>
</feature>
<keyword evidence="3" id="KW-1185">Reference proteome</keyword>
<evidence type="ECO:0000313" key="2">
    <source>
        <dbReference type="EMBL" id="TKW00296.1"/>
    </source>
</evidence>
<proteinExistence type="predicted"/>
<feature type="compositionally biased region" description="Low complexity" evidence="1">
    <location>
        <begin position="62"/>
        <end position="92"/>
    </location>
</feature>
<name>A0A4V6D2X1_SETVI</name>
<sequence length="234" mass="24178">MASLAAGPNATARLAVSVTGRYVITGTHIAVVGVVHSHVLMRHVITARHATTPKLPVLKLGPTSTTTTSLPAIAPTTTKPAPTPRPAITATTMKPAPTSRPAIMPTSLPAIAPTTTTPTRGLAPRVPAGSGEEGWCGGQIQGRWAGWRSEKGKGGRRGAGRCGKKEEGAGRCRKKEEWVTCSKEKNVDLFDAVLGGLGSSASSHAGEGAERLIAKRGTVAGIMDYVEGSVLTDY</sequence>
<evidence type="ECO:0000256" key="1">
    <source>
        <dbReference type="SAM" id="MobiDB-lite"/>
    </source>
</evidence>
<dbReference type="Gramene" id="TKW00296">
    <property type="protein sequence ID" value="TKW00296"/>
    <property type="gene ID" value="SEVIR_8G100000v2"/>
</dbReference>
<reference evidence="2" key="1">
    <citation type="submission" date="2019-03" db="EMBL/GenBank/DDBJ databases">
        <title>WGS assembly of Setaria viridis.</title>
        <authorList>
            <person name="Huang P."/>
            <person name="Jenkins J."/>
            <person name="Grimwood J."/>
            <person name="Barry K."/>
            <person name="Healey A."/>
            <person name="Mamidi S."/>
            <person name="Sreedasyam A."/>
            <person name="Shu S."/>
            <person name="Feldman M."/>
            <person name="Wu J."/>
            <person name="Yu Y."/>
            <person name="Chen C."/>
            <person name="Johnson J."/>
            <person name="Rokhsar D."/>
            <person name="Baxter I."/>
            <person name="Schmutz J."/>
            <person name="Brutnell T."/>
            <person name="Kellogg E."/>
        </authorList>
    </citation>
    <scope>NUCLEOTIDE SEQUENCE [LARGE SCALE GENOMIC DNA]</scope>
</reference>
<feature type="region of interest" description="Disordered" evidence="1">
    <location>
        <begin position="56"/>
        <end position="135"/>
    </location>
</feature>